<keyword evidence="4" id="KW-1185">Reference proteome</keyword>
<dbReference type="Proteomes" id="UP001056455">
    <property type="component" value="Chromosome"/>
</dbReference>
<dbReference type="Pfam" id="PF08327">
    <property type="entry name" value="AHSA1"/>
    <property type="match status" value="1"/>
</dbReference>
<evidence type="ECO:0000256" key="1">
    <source>
        <dbReference type="ARBA" id="ARBA00006817"/>
    </source>
</evidence>
<gene>
    <name evidence="3" type="ORF">NF556_03525</name>
</gene>
<dbReference type="Gene3D" id="3.30.530.20">
    <property type="match status" value="1"/>
</dbReference>
<name>A0ABY4YXA6_9MICO</name>
<evidence type="ECO:0000313" key="4">
    <source>
        <dbReference type="Proteomes" id="UP001056455"/>
    </source>
</evidence>
<sequence>MSTTGAPQQKVSDEPILCSRRVQVDPVHAFEVFTEHLGDWWDPRLTPDPATFEGADVEEVEGGVVALLHDGIDYPIGEVLEWAIGERFVMSFHLSLPRDHPTTLEVTFEPSDGGTLVVLAHRGWGPDNVAQRSKFTQWPHLLERFAATAITQ</sequence>
<dbReference type="SUPFAM" id="SSF55961">
    <property type="entry name" value="Bet v1-like"/>
    <property type="match status" value="1"/>
</dbReference>
<comment type="similarity">
    <text evidence="1">Belongs to the AHA1 family.</text>
</comment>
<protein>
    <submittedName>
        <fullName evidence="3">SRPBCC domain-containing protein</fullName>
    </submittedName>
</protein>
<evidence type="ECO:0000259" key="2">
    <source>
        <dbReference type="Pfam" id="PF08327"/>
    </source>
</evidence>
<dbReference type="EMBL" id="CP099489">
    <property type="protein sequence ID" value="USQ80742.1"/>
    <property type="molecule type" value="Genomic_DNA"/>
</dbReference>
<dbReference type="InterPro" id="IPR013538">
    <property type="entry name" value="ASHA1/2-like_C"/>
</dbReference>
<reference evidence="3" key="1">
    <citation type="submission" date="2022-06" db="EMBL/GenBank/DDBJ databases">
        <title>Ornithinimicrobium HY1793.</title>
        <authorList>
            <person name="Huang Y."/>
        </authorList>
    </citation>
    <scope>NUCLEOTIDE SEQUENCE</scope>
    <source>
        <strain evidence="3">HY1793</strain>
    </source>
</reference>
<accession>A0ABY4YXA6</accession>
<organism evidence="3 4">
    <name type="scientific">Ornithinimicrobium faecis</name>
    <dbReference type="NCBI Taxonomy" id="2934158"/>
    <lineage>
        <taxon>Bacteria</taxon>
        <taxon>Bacillati</taxon>
        <taxon>Actinomycetota</taxon>
        <taxon>Actinomycetes</taxon>
        <taxon>Micrococcales</taxon>
        <taxon>Ornithinimicrobiaceae</taxon>
        <taxon>Ornithinimicrobium</taxon>
    </lineage>
</organism>
<dbReference type="InterPro" id="IPR023393">
    <property type="entry name" value="START-like_dom_sf"/>
</dbReference>
<evidence type="ECO:0000313" key="3">
    <source>
        <dbReference type="EMBL" id="USQ80742.1"/>
    </source>
</evidence>
<feature type="domain" description="Activator of Hsp90 ATPase homologue 1/2-like C-terminal" evidence="2">
    <location>
        <begin position="30"/>
        <end position="148"/>
    </location>
</feature>
<dbReference type="RefSeq" id="WP_252594124.1">
    <property type="nucleotide sequence ID" value="NZ_CP099489.1"/>
</dbReference>
<proteinExistence type="inferred from homology"/>